<comment type="caution">
    <text evidence="2">The sequence shown here is derived from an EMBL/GenBank/DDBJ whole genome shotgun (WGS) entry which is preliminary data.</text>
</comment>
<dbReference type="Gene3D" id="3.90.1200.10">
    <property type="match status" value="1"/>
</dbReference>
<keyword evidence="2" id="KW-0808">Transferase</keyword>
<gene>
    <name evidence="2" type="ORF">HGG74_06815</name>
</gene>
<dbReference type="Proteomes" id="UP000544090">
    <property type="component" value="Unassembled WGS sequence"/>
</dbReference>
<name>A0A7X6HBX1_9MICC</name>
<evidence type="ECO:0000313" key="3">
    <source>
        <dbReference type="Proteomes" id="UP000544090"/>
    </source>
</evidence>
<sequence>MCPLTPAQRRLLDEWLGSWQLVEEMSWQLQDITVLRLHTAAGDVVAKASGTSHHIDREIRAYRQMTAPLAGRTPELLHADAAAQLLVASYLPGRLVEGSGQEKDPELFRQAGGLLARLHQPGQQNNGYDRAVLHKIGDFADRAASLVPAAQLAAVRRLAAAHRPAPRLLYATHGDYQPRNWLVHENRLAVIDYGRAGYRPWVSDLVRLEHGWFGHDSGLRGAFYAGYGRTPDEEPEAWLLDNLLQSLGTVVWAHDVGDAGFEAEGRRMVGRVLERWG</sequence>
<keyword evidence="3" id="KW-1185">Reference proteome</keyword>
<evidence type="ECO:0000313" key="2">
    <source>
        <dbReference type="EMBL" id="NKX54259.1"/>
    </source>
</evidence>
<dbReference type="SUPFAM" id="SSF56112">
    <property type="entry name" value="Protein kinase-like (PK-like)"/>
    <property type="match status" value="1"/>
</dbReference>
<dbReference type="AlphaFoldDB" id="A0A7X6HBX1"/>
<dbReference type="InterPro" id="IPR011009">
    <property type="entry name" value="Kinase-like_dom_sf"/>
</dbReference>
<protein>
    <submittedName>
        <fullName evidence="2">Phosphotransferase</fullName>
    </submittedName>
</protein>
<evidence type="ECO:0000259" key="1">
    <source>
        <dbReference type="Pfam" id="PF01636"/>
    </source>
</evidence>
<organism evidence="2 3">
    <name type="scientific">Arthrobacter mobilis</name>
    <dbReference type="NCBI Taxonomy" id="2724944"/>
    <lineage>
        <taxon>Bacteria</taxon>
        <taxon>Bacillati</taxon>
        <taxon>Actinomycetota</taxon>
        <taxon>Actinomycetes</taxon>
        <taxon>Micrococcales</taxon>
        <taxon>Micrococcaceae</taxon>
        <taxon>Arthrobacter</taxon>
    </lineage>
</organism>
<dbReference type="Pfam" id="PF01636">
    <property type="entry name" value="APH"/>
    <property type="match status" value="1"/>
</dbReference>
<dbReference type="EMBL" id="JAAZSQ010000004">
    <property type="protein sequence ID" value="NKX54259.1"/>
    <property type="molecule type" value="Genomic_DNA"/>
</dbReference>
<proteinExistence type="predicted"/>
<reference evidence="2 3" key="1">
    <citation type="submission" date="2020-04" db="EMBL/GenBank/DDBJ databases">
        <title>Arthrobacter sp. nov.</title>
        <authorList>
            <person name="Liu S."/>
        </authorList>
    </citation>
    <scope>NUCLEOTIDE SEQUENCE [LARGE SCALE GENOMIC DNA]</scope>
    <source>
        <strain evidence="2 3">E918</strain>
    </source>
</reference>
<accession>A0A7X6HBX1</accession>
<dbReference type="InterPro" id="IPR002575">
    <property type="entry name" value="Aminoglycoside_PTrfase"/>
</dbReference>
<feature type="domain" description="Aminoglycoside phosphotransferase" evidence="1">
    <location>
        <begin position="42"/>
        <end position="233"/>
    </location>
</feature>
<dbReference type="GO" id="GO:0016740">
    <property type="term" value="F:transferase activity"/>
    <property type="evidence" value="ECO:0007669"/>
    <property type="project" value="UniProtKB-KW"/>
</dbReference>
<dbReference type="RefSeq" id="WP_168485598.1">
    <property type="nucleotide sequence ID" value="NZ_JAAZSQ010000004.1"/>
</dbReference>